<evidence type="ECO:0000256" key="1">
    <source>
        <dbReference type="SAM" id="MobiDB-lite"/>
    </source>
</evidence>
<reference evidence="2 3" key="1">
    <citation type="journal article" date="2017" name="BMC Genomics">
        <title>Genomic analysis of methanogenic archaea reveals a shift towards energy conservation.</title>
        <authorList>
            <person name="Gilmore S.P."/>
            <person name="Henske J.K."/>
            <person name="Sexton J.A."/>
            <person name="Solomon K.V."/>
            <person name="Seppala S."/>
            <person name="Yoo J.I."/>
            <person name="Huyett L.M."/>
            <person name="Pressman A."/>
            <person name="Cogan J.Z."/>
            <person name="Kivenson V."/>
            <person name="Peng X."/>
            <person name="Tan Y."/>
            <person name="Valentine D.L."/>
            <person name="O'Malley M.A."/>
        </authorList>
    </citation>
    <scope>NUCLEOTIDE SEQUENCE [LARGE SCALE GENOMIC DNA]</scope>
    <source>
        <strain evidence="2 3">MC-15</strain>
    </source>
</reference>
<dbReference type="InterPro" id="IPR022601">
    <property type="entry name" value="DUF3160"/>
</dbReference>
<name>A0A2A2HV32_9EURY</name>
<keyword evidence="3" id="KW-1185">Reference proteome</keyword>
<feature type="compositionally biased region" description="Basic and acidic residues" evidence="1">
    <location>
        <begin position="53"/>
        <end position="67"/>
    </location>
</feature>
<dbReference type="PIRSF" id="PIRSF014897">
    <property type="entry name" value="UCP014897"/>
    <property type="match status" value="1"/>
</dbReference>
<dbReference type="InterPro" id="IPR016626">
    <property type="entry name" value="UCP014897_arc"/>
</dbReference>
<gene>
    <name evidence="2" type="ORF">ASJ81_04275</name>
</gene>
<sequence length="766" mass="87523">MRALIVICLLIVSLILESGCIGSSSEPVKETKLVNETKLEYEINNQTSSYNSTEKDVSVENSSEKSKNSLTLEGQSSFSNYYNKKSLQFEAAVPTYSLPLQDSEIANYYQFTQKIPLTSKERDLLYKNGFIVIENGTTENLLIAGKTLVNETYLDLKVADVPIFITSDSLLHLYHIQFDETLKRVETEEFYDDLWKLDKALLEASIEDYNRASGAEKEAARRNIAYFAVALSLLEPKPEQIAEDSGIAEENTPFYSGNAKDYSVEVPSFVKDDVEAELNLIEAHEGSALSPIFKYSEDYSQYIPRGHYTNSEILKNYFKAMMWHGRISMILQSDVICAQNSENEAKIQTIQALLISDHFDRDKDLQARWDRIYSVTAFYVGFSDDLGPYEYAKVLDTVFGNDRNGVSFDNESLTALKTELEKYESPKIYSGTGGIIQEGSETENKTLEATKGFRFIGQRYTPDSYIFQKLHPPALNIMDLLGSQQAKKHLKSLNISENEEYKNRHLSLENEFGAFDEEDWNKNLYWAQLYTLKPLLVSYPEGYPTFMQTEAWEDKQLNTALASWTELRHDTILYAKQEYFTGPPQVPPEEKPVQGYVEPIPEFYARMLALTKMAHTGLAEMKVLDEQSDKDFTTLENTLEKLLEISIKELENKELTEEEYEFIRNFDQNISPMLENVDIKSQNSILVADVCTSPAGVLEEGTGKLNLIIVAYKQPDGRIVLGAGPVMSYYEFWQPPGQRLTDEEWRVNIFENNCPERPDWVKSFKV</sequence>
<dbReference type="SMART" id="SM01325">
    <property type="entry name" value="DUF3160"/>
    <property type="match status" value="1"/>
</dbReference>
<accession>A0A2A2HV32</accession>
<evidence type="ECO:0000313" key="2">
    <source>
        <dbReference type="EMBL" id="PAV13130.1"/>
    </source>
</evidence>
<dbReference type="OrthoDB" id="147074at2157"/>
<protein>
    <submittedName>
        <fullName evidence="2">dTDP-glucose 4,6-dehydratase</fullName>
    </submittedName>
</protein>
<dbReference type="Proteomes" id="UP000218164">
    <property type="component" value="Unassembled WGS sequence"/>
</dbReference>
<dbReference type="AlphaFoldDB" id="A0A2A2HV32"/>
<organism evidence="2 3">
    <name type="scientific">Methanosarcina spelaei</name>
    <dbReference type="NCBI Taxonomy" id="1036679"/>
    <lineage>
        <taxon>Archaea</taxon>
        <taxon>Methanobacteriati</taxon>
        <taxon>Methanobacteriota</taxon>
        <taxon>Stenosarchaea group</taxon>
        <taxon>Methanomicrobia</taxon>
        <taxon>Methanosarcinales</taxon>
        <taxon>Methanosarcinaceae</taxon>
        <taxon>Methanosarcina</taxon>
    </lineage>
</organism>
<dbReference type="RefSeq" id="WP_095644064.1">
    <property type="nucleotide sequence ID" value="NZ_LMVP01000124.1"/>
</dbReference>
<dbReference type="EMBL" id="LMVP01000124">
    <property type="protein sequence ID" value="PAV13130.1"/>
    <property type="molecule type" value="Genomic_DNA"/>
</dbReference>
<proteinExistence type="predicted"/>
<dbReference type="Pfam" id="PF11369">
    <property type="entry name" value="DUF3160"/>
    <property type="match status" value="1"/>
</dbReference>
<feature type="region of interest" description="Disordered" evidence="1">
    <location>
        <begin position="50"/>
        <end position="70"/>
    </location>
</feature>
<evidence type="ECO:0000313" key="3">
    <source>
        <dbReference type="Proteomes" id="UP000218164"/>
    </source>
</evidence>
<comment type="caution">
    <text evidence="2">The sequence shown here is derived from an EMBL/GenBank/DDBJ whole genome shotgun (WGS) entry which is preliminary data.</text>
</comment>